<reference evidence="1 2" key="1">
    <citation type="journal article" date="2019" name="Int. J. Syst. Evol. Microbiol.">
        <title>The Global Catalogue of Microorganisms (GCM) 10K type strain sequencing project: providing services to taxonomists for standard genome sequencing and annotation.</title>
        <authorList>
            <consortium name="The Broad Institute Genomics Platform"/>
            <consortium name="The Broad Institute Genome Sequencing Center for Infectious Disease"/>
            <person name="Wu L."/>
            <person name="Ma J."/>
        </authorList>
    </citation>
    <scope>NUCLEOTIDE SEQUENCE [LARGE SCALE GENOMIC DNA]</scope>
    <source>
        <strain evidence="1 2">NBRC 111368</strain>
    </source>
</reference>
<evidence type="ECO:0000313" key="1">
    <source>
        <dbReference type="EMBL" id="MFC6726245.1"/>
    </source>
</evidence>
<name>A0ABD5S3K4_9EURY</name>
<dbReference type="AlphaFoldDB" id="A0ABD5S3K4"/>
<proteinExistence type="predicted"/>
<organism evidence="1 2">
    <name type="scientific">Halobium palmae</name>
    <dbReference type="NCBI Taxonomy" id="1776492"/>
    <lineage>
        <taxon>Archaea</taxon>
        <taxon>Methanobacteriati</taxon>
        <taxon>Methanobacteriota</taxon>
        <taxon>Stenosarchaea group</taxon>
        <taxon>Halobacteria</taxon>
        <taxon>Halobacteriales</taxon>
        <taxon>Haloferacaceae</taxon>
        <taxon>Halobium</taxon>
    </lineage>
</organism>
<comment type="caution">
    <text evidence="1">The sequence shown here is derived from an EMBL/GenBank/DDBJ whole genome shotgun (WGS) entry which is preliminary data.</text>
</comment>
<sequence length="81" mass="8694">MAVNIDFSDADEGKKVVDARGETVGRVIEVRHGTAYVDPDPSLGDTITSKLGWADTDGDEYPLQKATVAEITDDEVRLSGL</sequence>
<evidence type="ECO:0000313" key="2">
    <source>
        <dbReference type="Proteomes" id="UP001596328"/>
    </source>
</evidence>
<accession>A0ABD5S3K4</accession>
<gene>
    <name evidence="1" type="ORF">ACFQE1_18125</name>
</gene>
<protein>
    <submittedName>
        <fullName evidence="1">PRC-barrel domain containing protein</fullName>
    </submittedName>
</protein>
<keyword evidence="2" id="KW-1185">Reference proteome</keyword>
<dbReference type="Proteomes" id="UP001596328">
    <property type="component" value="Unassembled WGS sequence"/>
</dbReference>
<dbReference type="EMBL" id="JBHSWU010000979">
    <property type="protein sequence ID" value="MFC6726245.1"/>
    <property type="molecule type" value="Genomic_DNA"/>
</dbReference>